<dbReference type="InterPro" id="IPR002087">
    <property type="entry name" value="Anti_prolifrtn"/>
</dbReference>
<gene>
    <name evidence="3" type="ORF">K7432_011007</name>
</gene>
<comment type="similarity">
    <text evidence="1">Belongs to the BTG family.</text>
</comment>
<evidence type="ECO:0000256" key="1">
    <source>
        <dbReference type="ARBA" id="ARBA00007989"/>
    </source>
</evidence>
<dbReference type="InterPro" id="IPR036054">
    <property type="entry name" value="BTG-like_sf"/>
</dbReference>
<dbReference type="Proteomes" id="UP001479436">
    <property type="component" value="Unassembled WGS sequence"/>
</dbReference>
<evidence type="ECO:0000259" key="2">
    <source>
        <dbReference type="SMART" id="SM00099"/>
    </source>
</evidence>
<dbReference type="InterPro" id="IPR033332">
    <property type="entry name" value="BTG"/>
</dbReference>
<feature type="domain" description="Anti-proliferative protein" evidence="2">
    <location>
        <begin position="13"/>
        <end position="120"/>
    </location>
</feature>
<dbReference type="EMBL" id="JASJQH010000809">
    <property type="protein sequence ID" value="KAK9762848.1"/>
    <property type="molecule type" value="Genomic_DNA"/>
</dbReference>
<dbReference type="Gene3D" id="3.90.640.90">
    <property type="entry name" value="Anti-proliferative protein, N-terminal domain"/>
    <property type="match status" value="1"/>
</dbReference>
<evidence type="ECO:0000313" key="4">
    <source>
        <dbReference type="Proteomes" id="UP001479436"/>
    </source>
</evidence>
<reference evidence="3 4" key="1">
    <citation type="submission" date="2023-04" db="EMBL/GenBank/DDBJ databases">
        <title>Genome of Basidiobolus ranarum AG-B5.</title>
        <authorList>
            <person name="Stajich J.E."/>
            <person name="Carter-House D."/>
            <person name="Gryganskyi A."/>
        </authorList>
    </citation>
    <scope>NUCLEOTIDE SEQUENCE [LARGE SCALE GENOMIC DNA]</scope>
    <source>
        <strain evidence="3 4">AG-B5</strain>
    </source>
</reference>
<dbReference type="Pfam" id="PF07742">
    <property type="entry name" value="BTG"/>
    <property type="match status" value="1"/>
</dbReference>
<proteinExistence type="inferred from homology"/>
<accession>A0ABR2WMV1</accession>
<sequence>SHLSFQRYLTHIMLLEITSATEFLCRLIPSGQLSTVQVDELKKQLAQLMSDKFSSHWDVDQPFVGNAYRAICNFAGRMDPLLYSAAVHSQVEPSIIEQYLPKDLVLWIDPFSVSYRVGDHGLVRTLYEDRSRGKVTLKSPSPKGQTSPKKLNYVLAN</sequence>
<organism evidence="3 4">
    <name type="scientific">Basidiobolus ranarum</name>
    <dbReference type="NCBI Taxonomy" id="34480"/>
    <lineage>
        <taxon>Eukaryota</taxon>
        <taxon>Fungi</taxon>
        <taxon>Fungi incertae sedis</taxon>
        <taxon>Zoopagomycota</taxon>
        <taxon>Entomophthoromycotina</taxon>
        <taxon>Basidiobolomycetes</taxon>
        <taxon>Basidiobolales</taxon>
        <taxon>Basidiobolaceae</taxon>
        <taxon>Basidiobolus</taxon>
    </lineage>
</organism>
<dbReference type="PANTHER" id="PTHR22978">
    <property type="entry name" value="B-CELL TRANSLOCATION GENE"/>
    <property type="match status" value="1"/>
</dbReference>
<dbReference type="PRINTS" id="PR00310">
    <property type="entry name" value="ANTIPRLFBTG1"/>
</dbReference>
<protein>
    <recommendedName>
        <fullName evidence="2">Anti-proliferative protein domain-containing protein</fullName>
    </recommendedName>
</protein>
<keyword evidence="4" id="KW-1185">Reference proteome</keyword>
<dbReference type="SMART" id="SM00099">
    <property type="entry name" value="btg1"/>
    <property type="match status" value="1"/>
</dbReference>
<feature type="non-terminal residue" evidence="3">
    <location>
        <position position="1"/>
    </location>
</feature>
<dbReference type="PANTHER" id="PTHR22978:SF22">
    <property type="entry name" value="BTG FAMILY PROTEIN"/>
    <property type="match status" value="1"/>
</dbReference>
<evidence type="ECO:0000313" key="3">
    <source>
        <dbReference type="EMBL" id="KAK9762848.1"/>
    </source>
</evidence>
<name>A0ABR2WMV1_9FUNG</name>
<comment type="caution">
    <text evidence="3">The sequence shown here is derived from an EMBL/GenBank/DDBJ whole genome shotgun (WGS) entry which is preliminary data.</text>
</comment>
<dbReference type="SUPFAM" id="SSF160696">
    <property type="entry name" value="BTG domain-like"/>
    <property type="match status" value="1"/>
</dbReference>